<sequence length="92" mass="10070">MLRCAMVAIPLAVLIVLVLEALVFGPTGFPTHAVLVAAGRRRATVVFGRGRFGADSTGHWVRCAAEGIDITHALCRCRVCSPPRLRRCRWRS</sequence>
<reference evidence="1 2" key="1">
    <citation type="submission" date="2014-01" db="EMBL/GenBank/DDBJ databases">
        <authorList>
            <person name="Zelazny A."/>
            <person name="Olivier K."/>
            <person name="Sampaio E.P."/>
            <person name="Holland S.M."/>
            <person name="Tallon L.J."/>
            <person name="Sadzewicz L.K."/>
            <person name="Sengamalay N."/>
            <person name="Fraser C.M."/>
            <person name="Hine E."/>
            <person name="Shefchek K.A."/>
            <person name="Das S.P."/>
            <person name="Shallom S.J."/>
            <person name="Agrawal S."/>
            <person name="Tettelin H."/>
        </authorList>
    </citation>
    <scope>NUCLEOTIDE SEQUENCE [LARGE SCALE GENOMIC DNA]</scope>
    <source>
        <strain evidence="1 2">MAB_030201_1075</strain>
    </source>
</reference>
<proteinExistence type="predicted"/>
<protein>
    <submittedName>
        <fullName evidence="1">Uncharacterized protein</fullName>
    </submittedName>
</protein>
<dbReference type="Proteomes" id="UP000019854">
    <property type="component" value="Unassembled WGS sequence"/>
</dbReference>
<dbReference type="AlphaFoldDB" id="A0A829PKY3"/>
<accession>A0A829PKY3</accession>
<name>A0A829PKY3_9MYCO</name>
<gene>
    <name evidence="1" type="ORF">L829_4970</name>
</gene>
<dbReference type="EMBL" id="JAOX01000002">
    <property type="protein sequence ID" value="ETZ85350.1"/>
    <property type="molecule type" value="Genomic_DNA"/>
</dbReference>
<evidence type="ECO:0000313" key="1">
    <source>
        <dbReference type="EMBL" id="ETZ85350.1"/>
    </source>
</evidence>
<organism evidence="1 2">
    <name type="scientific">Mycobacteroides abscessus MAB_030201_1075</name>
    <dbReference type="NCBI Taxonomy" id="1335410"/>
    <lineage>
        <taxon>Bacteria</taxon>
        <taxon>Bacillati</taxon>
        <taxon>Actinomycetota</taxon>
        <taxon>Actinomycetes</taxon>
        <taxon>Mycobacteriales</taxon>
        <taxon>Mycobacteriaceae</taxon>
        <taxon>Mycobacteroides</taxon>
        <taxon>Mycobacteroides abscessus</taxon>
    </lineage>
</organism>
<evidence type="ECO:0000313" key="2">
    <source>
        <dbReference type="Proteomes" id="UP000019854"/>
    </source>
</evidence>
<comment type="caution">
    <text evidence="1">The sequence shown here is derived from an EMBL/GenBank/DDBJ whole genome shotgun (WGS) entry which is preliminary data.</text>
</comment>